<dbReference type="OrthoDB" id="939640at2"/>
<keyword evidence="2" id="KW-1185">Reference proteome</keyword>
<sequence>MKTSIDLSAFARAWFSLIVALLLTFSAAAQEKFYRNPDDLSKGYWKLYTEPASRTAYIKFFDASDRLLYEEVIPDKYIKLTDRNVNRINQVFDQIVSNQMVLAKVKAEPLLVAPTRPLINRNEVKKTLITKKKDRTGSRIQITVFKIPDTTKFFLAFQNPNRERMKIYLKDAAKQELYSENINCAAYTQKFDTVGLDKGKYLLEVTTVNQKYKFAKLIKVGPDIPSLRIEQTDSLLASR</sequence>
<dbReference type="Proteomes" id="UP000240357">
    <property type="component" value="Unassembled WGS sequence"/>
</dbReference>
<organism evidence="1 2">
    <name type="scientific">Adhaeribacter arboris</name>
    <dbReference type="NCBI Taxonomy" id="2072846"/>
    <lineage>
        <taxon>Bacteria</taxon>
        <taxon>Pseudomonadati</taxon>
        <taxon>Bacteroidota</taxon>
        <taxon>Cytophagia</taxon>
        <taxon>Cytophagales</taxon>
        <taxon>Hymenobacteraceae</taxon>
        <taxon>Adhaeribacter</taxon>
    </lineage>
</organism>
<dbReference type="RefSeq" id="WP_106931541.1">
    <property type="nucleotide sequence ID" value="NZ_PYFT01000001.1"/>
</dbReference>
<protein>
    <submittedName>
        <fullName evidence="1">Uncharacterized protein</fullName>
    </submittedName>
</protein>
<name>A0A2T2YIN3_9BACT</name>
<gene>
    <name evidence="1" type="ORF">AHMF7605_18545</name>
</gene>
<evidence type="ECO:0000313" key="1">
    <source>
        <dbReference type="EMBL" id="PSR55362.1"/>
    </source>
</evidence>
<reference evidence="1 2" key="1">
    <citation type="submission" date="2018-03" db="EMBL/GenBank/DDBJ databases">
        <title>Adhaeribacter sp. HMF7605 Genome sequencing and assembly.</title>
        <authorList>
            <person name="Kang H."/>
            <person name="Kang J."/>
            <person name="Cha I."/>
            <person name="Kim H."/>
            <person name="Joh K."/>
        </authorList>
    </citation>
    <scope>NUCLEOTIDE SEQUENCE [LARGE SCALE GENOMIC DNA]</scope>
    <source>
        <strain evidence="1 2">HMF7605</strain>
    </source>
</reference>
<comment type="caution">
    <text evidence="1">The sequence shown here is derived from an EMBL/GenBank/DDBJ whole genome shotgun (WGS) entry which is preliminary data.</text>
</comment>
<dbReference type="AlphaFoldDB" id="A0A2T2YIN3"/>
<dbReference type="EMBL" id="PYFT01000001">
    <property type="protein sequence ID" value="PSR55362.1"/>
    <property type="molecule type" value="Genomic_DNA"/>
</dbReference>
<evidence type="ECO:0000313" key="2">
    <source>
        <dbReference type="Proteomes" id="UP000240357"/>
    </source>
</evidence>
<accession>A0A2T2YIN3</accession>
<proteinExistence type="predicted"/>